<sequence>MDYRMTVFLRMRWIDPRINSLLFAVRLIFLFKWSADKSIDMPGGIALPQFKIMGHKLADCTKSYTSGQYTCLRATFVLKREIGYYMIQIYIPSFLIVVLSWVSFWIAVEATPARVSLGITTVLTITSMRSEAGSSLPKVSYVKAIDIWLSLCMAFVFAALLEYAVANYLSRQKNGMLYKNSIRTYELKQLLHKIISRTDGKNSSNGNI</sequence>
<dbReference type="SUPFAM" id="SSF90112">
    <property type="entry name" value="Neurotransmitter-gated ion-channel transmembrane pore"/>
    <property type="match status" value="1"/>
</dbReference>
<dbReference type="PRINTS" id="PR00253">
    <property type="entry name" value="GABAARECEPTR"/>
</dbReference>
<dbReference type="GO" id="GO:0005254">
    <property type="term" value="F:chloride channel activity"/>
    <property type="evidence" value="ECO:0007669"/>
    <property type="project" value="UniProtKB-KW"/>
</dbReference>
<evidence type="ECO:0000256" key="12">
    <source>
        <dbReference type="ARBA" id="ARBA00023214"/>
    </source>
</evidence>
<keyword evidence="6" id="KW-0770">Synapse</keyword>
<comment type="subcellular location">
    <subcellularLocation>
        <location evidence="15">Postsynaptic cell membrane</location>
        <topology evidence="15">Multi-pass membrane protein</topology>
    </subcellularLocation>
</comment>
<keyword evidence="2" id="KW-1003">Cell membrane</keyword>
<evidence type="ECO:0000256" key="2">
    <source>
        <dbReference type="ARBA" id="ARBA00022475"/>
    </source>
</evidence>
<feature type="non-terminal residue" evidence="18">
    <location>
        <position position="208"/>
    </location>
</feature>
<organism evidence="18">
    <name type="scientific">Oikopleura dioica</name>
    <name type="common">Tunicate</name>
    <dbReference type="NCBI Taxonomy" id="34765"/>
    <lineage>
        <taxon>Eukaryota</taxon>
        <taxon>Metazoa</taxon>
        <taxon>Chordata</taxon>
        <taxon>Tunicata</taxon>
        <taxon>Appendicularia</taxon>
        <taxon>Copelata</taxon>
        <taxon>Oikopleuridae</taxon>
        <taxon>Oikopleura</taxon>
    </lineage>
</organism>
<dbReference type="GO" id="GO:0034707">
    <property type="term" value="C:chloride channel complex"/>
    <property type="evidence" value="ECO:0007669"/>
    <property type="project" value="UniProtKB-KW"/>
</dbReference>
<keyword evidence="3 16" id="KW-0812">Transmembrane</keyword>
<dbReference type="Gene3D" id="2.70.170.10">
    <property type="entry name" value="Neurotransmitter-gated ion-channel ligand-binding domain"/>
    <property type="match status" value="1"/>
</dbReference>
<evidence type="ECO:0000256" key="15">
    <source>
        <dbReference type="ARBA" id="ARBA00034104"/>
    </source>
</evidence>
<evidence type="ECO:0000256" key="1">
    <source>
        <dbReference type="ARBA" id="ARBA00022448"/>
    </source>
</evidence>
<dbReference type="InterPro" id="IPR006028">
    <property type="entry name" value="GABAA/Glycine_rcpt"/>
</dbReference>
<keyword evidence="9" id="KW-1015">Disulfide bond</keyword>
<protein>
    <recommendedName>
        <fullName evidence="17">Neurotransmitter-gated ion-channel transmembrane domain-containing protein</fullName>
    </recommendedName>
</protein>
<evidence type="ECO:0000256" key="13">
    <source>
        <dbReference type="ARBA" id="ARBA00023257"/>
    </source>
</evidence>
<dbReference type="PANTHER" id="PTHR18945">
    <property type="entry name" value="NEUROTRANSMITTER GATED ION CHANNEL"/>
    <property type="match status" value="1"/>
</dbReference>
<feature type="transmembrane region" description="Helical" evidence="16">
    <location>
        <begin position="89"/>
        <end position="108"/>
    </location>
</feature>
<dbReference type="CDD" id="cd19049">
    <property type="entry name" value="LGIC_TM_anion"/>
    <property type="match status" value="1"/>
</dbReference>
<feature type="domain" description="Neurotransmitter-gated ion-channel transmembrane" evidence="17">
    <location>
        <begin position="89"/>
        <end position="189"/>
    </location>
</feature>
<dbReference type="InterPro" id="IPR006201">
    <property type="entry name" value="Neur_channel"/>
</dbReference>
<keyword evidence="12" id="KW-0868">Chloride</keyword>
<name>E4YUV9_OIKDI</name>
<evidence type="ECO:0000256" key="10">
    <source>
        <dbReference type="ARBA" id="ARBA00023173"/>
    </source>
</evidence>
<accession>E4YUV9</accession>
<gene>
    <name evidence="18" type="ORF">GSOID_T00019802001</name>
</gene>
<dbReference type="Gene3D" id="1.20.58.390">
    <property type="entry name" value="Neurotransmitter-gated ion-channel transmembrane domain"/>
    <property type="match status" value="1"/>
</dbReference>
<keyword evidence="10" id="KW-0869">Chloride channel</keyword>
<evidence type="ECO:0000256" key="16">
    <source>
        <dbReference type="SAM" id="Phobius"/>
    </source>
</evidence>
<keyword evidence="1" id="KW-0813">Transport</keyword>
<dbReference type="GO" id="GO:0045211">
    <property type="term" value="C:postsynaptic membrane"/>
    <property type="evidence" value="ECO:0007669"/>
    <property type="project" value="UniProtKB-SubCell"/>
</dbReference>
<dbReference type="GO" id="GO:0004888">
    <property type="term" value="F:transmembrane signaling receptor activity"/>
    <property type="evidence" value="ECO:0007669"/>
    <property type="project" value="InterPro"/>
</dbReference>
<keyword evidence="14" id="KW-0407">Ion channel</keyword>
<evidence type="ECO:0000256" key="4">
    <source>
        <dbReference type="ARBA" id="ARBA00022729"/>
    </source>
</evidence>
<evidence type="ECO:0000256" key="3">
    <source>
        <dbReference type="ARBA" id="ARBA00022692"/>
    </source>
</evidence>
<keyword evidence="11" id="KW-0325">Glycoprotein</keyword>
<evidence type="ECO:0000256" key="6">
    <source>
        <dbReference type="ARBA" id="ARBA00023018"/>
    </source>
</evidence>
<keyword evidence="13" id="KW-0628">Postsynaptic cell membrane</keyword>
<dbReference type="SUPFAM" id="SSF63712">
    <property type="entry name" value="Nicotinic receptor ligand binding domain-like"/>
    <property type="match status" value="1"/>
</dbReference>
<evidence type="ECO:0000256" key="7">
    <source>
        <dbReference type="ARBA" id="ARBA00023065"/>
    </source>
</evidence>
<dbReference type="Pfam" id="PF02932">
    <property type="entry name" value="Neur_chan_memb"/>
    <property type="match status" value="1"/>
</dbReference>
<dbReference type="FunFam" id="1.20.58.390:FF:000067">
    <property type="entry name" value="Glycine receptor subunit alpha-2"/>
    <property type="match status" value="1"/>
</dbReference>
<evidence type="ECO:0000256" key="5">
    <source>
        <dbReference type="ARBA" id="ARBA00022989"/>
    </source>
</evidence>
<dbReference type="InterPro" id="IPR036719">
    <property type="entry name" value="Neuro-gated_channel_TM_sf"/>
</dbReference>
<dbReference type="EMBL" id="FN655477">
    <property type="protein sequence ID" value="CBY39248.1"/>
    <property type="molecule type" value="Genomic_DNA"/>
</dbReference>
<keyword evidence="5 16" id="KW-1133">Transmembrane helix</keyword>
<evidence type="ECO:0000256" key="8">
    <source>
        <dbReference type="ARBA" id="ARBA00023136"/>
    </source>
</evidence>
<keyword evidence="4" id="KW-0732">Signal</keyword>
<evidence type="ECO:0000313" key="18">
    <source>
        <dbReference type="EMBL" id="CBY39248.1"/>
    </source>
</evidence>
<evidence type="ECO:0000256" key="9">
    <source>
        <dbReference type="ARBA" id="ARBA00023157"/>
    </source>
</evidence>
<evidence type="ECO:0000259" key="17">
    <source>
        <dbReference type="Pfam" id="PF02932"/>
    </source>
</evidence>
<keyword evidence="7" id="KW-0406">Ion transport</keyword>
<reference evidence="18" key="1">
    <citation type="journal article" date="2010" name="Science">
        <title>Plasticity of animal genome architecture unmasked by rapid evolution of a pelagic tunicate.</title>
        <authorList>
            <person name="Denoeud F."/>
            <person name="Henriet S."/>
            <person name="Mungpakdee S."/>
            <person name="Aury J.M."/>
            <person name="Da Silva C."/>
            <person name="Brinkmann H."/>
            <person name="Mikhaleva J."/>
            <person name="Olsen L.C."/>
            <person name="Jubin C."/>
            <person name="Canestro C."/>
            <person name="Bouquet J.M."/>
            <person name="Danks G."/>
            <person name="Poulain J."/>
            <person name="Campsteijn C."/>
            <person name="Adamski M."/>
            <person name="Cross I."/>
            <person name="Yadetie F."/>
            <person name="Muffato M."/>
            <person name="Louis A."/>
            <person name="Butcher S."/>
            <person name="Tsagkogeorga G."/>
            <person name="Konrad A."/>
            <person name="Singh S."/>
            <person name="Jensen M.F."/>
            <person name="Cong E.H."/>
            <person name="Eikeseth-Otteraa H."/>
            <person name="Noel B."/>
            <person name="Anthouard V."/>
            <person name="Porcel B.M."/>
            <person name="Kachouri-Lafond R."/>
            <person name="Nishino A."/>
            <person name="Ugolini M."/>
            <person name="Chourrout P."/>
            <person name="Nishida H."/>
            <person name="Aasland R."/>
            <person name="Huzurbazar S."/>
            <person name="Westhof E."/>
            <person name="Delsuc F."/>
            <person name="Lehrach H."/>
            <person name="Reinhardt R."/>
            <person name="Weissenbach J."/>
            <person name="Roy S.W."/>
            <person name="Artiguenave F."/>
            <person name="Postlethwait J.H."/>
            <person name="Manak J.R."/>
            <person name="Thompson E.M."/>
            <person name="Jaillon O."/>
            <person name="Du Pasquier L."/>
            <person name="Boudinot P."/>
            <person name="Liberles D.A."/>
            <person name="Volff J.N."/>
            <person name="Philippe H."/>
            <person name="Lenhard B."/>
            <person name="Roest Crollius H."/>
            <person name="Wincker P."/>
            <person name="Chourrout D."/>
        </authorList>
    </citation>
    <scope>NUCLEOTIDE SEQUENCE [LARGE SCALE GENOMIC DNA]</scope>
</reference>
<dbReference type="AlphaFoldDB" id="E4YUV9"/>
<evidence type="ECO:0000256" key="11">
    <source>
        <dbReference type="ARBA" id="ARBA00023180"/>
    </source>
</evidence>
<dbReference type="InterPro" id="IPR036734">
    <property type="entry name" value="Neur_chan_lig-bd_sf"/>
</dbReference>
<dbReference type="Proteomes" id="UP000011014">
    <property type="component" value="Unassembled WGS sequence"/>
</dbReference>
<evidence type="ECO:0000256" key="14">
    <source>
        <dbReference type="ARBA" id="ARBA00023303"/>
    </source>
</evidence>
<keyword evidence="8 16" id="KW-0472">Membrane</keyword>
<feature type="transmembrane region" description="Helical" evidence="16">
    <location>
        <begin position="147"/>
        <end position="169"/>
    </location>
</feature>
<proteinExistence type="predicted"/>
<dbReference type="InterPro" id="IPR006029">
    <property type="entry name" value="Neurotrans-gated_channel_TM"/>
</dbReference>
<dbReference type="InterPro" id="IPR038050">
    <property type="entry name" value="Neuro_actylchol_rec"/>
</dbReference>
<dbReference type="GO" id="GO:0005230">
    <property type="term" value="F:extracellular ligand-gated monoatomic ion channel activity"/>
    <property type="evidence" value="ECO:0007669"/>
    <property type="project" value="InterPro"/>
</dbReference>